<keyword evidence="2" id="KW-1185">Reference proteome</keyword>
<dbReference type="InterPro" id="IPR025394">
    <property type="entry name" value="DUF4127"/>
</dbReference>
<protein>
    <submittedName>
        <fullName evidence="1">DUF4127 family protein</fullName>
    </submittedName>
</protein>
<organism evidence="1 2">
    <name type="scientific">Selenomonas ruminis</name>
    <dbReference type="NCBI Taxonomy" id="2593411"/>
    <lineage>
        <taxon>Bacteria</taxon>
        <taxon>Bacillati</taxon>
        <taxon>Bacillota</taxon>
        <taxon>Negativicutes</taxon>
        <taxon>Selenomonadales</taxon>
        <taxon>Selenomonadaceae</taxon>
        <taxon>Selenomonas</taxon>
    </lineage>
</organism>
<dbReference type="Pfam" id="PF13552">
    <property type="entry name" value="DUF4127"/>
    <property type="match status" value="1"/>
</dbReference>
<sequence>MKRRTKRKHERRERDSLRRRILSLLAVLLMMVLVLPAASARHKEKETSAVQKIIYVPHDNRPISNKQTVEVAQKLGVEVVVPPDKLLGDRQNLGNPEELWGWLEDNLDDADAAVISSDSMLYGSLVGSRKHSCSETELLTRTERFRKLHQAYPKLPLYVFGSIMRTPKSGEASGREEPDYYRSYGSDIFRYTVLKDKEELKGLTKREQKESAFLQKLIPAADLKDWLDRRKKNYSINEKLIRMARENTFNYLILGRDDNAPYSQTHKESRHLIEESQDLDTARFQIMAGIDEMGMLLISRAVNIAHKEVPSVYVKYNWGQGAATVPAYSDEKISDSIRSAVAAANGMLTTDPARADLVLMVNTDVQGKTYEANDPSNDSASARHSSVYFAGLVEDYVQKGYLVGIADILYANGADNALMEELRKRGLLFKIRAYAGWNTATNSTGFVIGAGMLTKYMQPNDIEELLLTRYLDDWVYQSNIRNTVQRQLSWLRGEGYYGSLDEKRKAVGIRTSQMIARFAEQNLPPFKSLEEIQVTFPWNRMFEADIARSEHKEIHFFKNSVQSVKETAKKRKKKASLR</sequence>
<evidence type="ECO:0000313" key="2">
    <source>
        <dbReference type="Proteomes" id="UP000323646"/>
    </source>
</evidence>
<comment type="caution">
    <text evidence="1">The sequence shown here is derived from an EMBL/GenBank/DDBJ whole genome shotgun (WGS) entry which is preliminary data.</text>
</comment>
<gene>
    <name evidence="1" type="ORF">FZ040_05145</name>
</gene>
<accession>A0A5D6W7Y1</accession>
<dbReference type="AlphaFoldDB" id="A0A5D6W7Y1"/>
<proteinExistence type="predicted"/>
<reference evidence="1 2" key="1">
    <citation type="submission" date="2019-08" db="EMBL/GenBank/DDBJ databases">
        <title>Selenomonas sp. mPRGC5 and Selenomonas sp. mPRGC8 isolated from ruminal fluid of dairy goat (Capra hircus).</title>
        <authorList>
            <person name="Poothong S."/>
            <person name="Nuengjamnong C."/>
            <person name="Tanasupawat S."/>
        </authorList>
    </citation>
    <scope>NUCLEOTIDE SEQUENCE [LARGE SCALE GENOMIC DNA]</scope>
    <source>
        <strain evidence="2">mPRGC5</strain>
    </source>
</reference>
<name>A0A5D6W7Y1_9FIRM</name>
<evidence type="ECO:0000313" key="1">
    <source>
        <dbReference type="EMBL" id="TYZ24107.1"/>
    </source>
</evidence>
<dbReference type="EMBL" id="VTOY01000002">
    <property type="protein sequence ID" value="TYZ24107.1"/>
    <property type="molecule type" value="Genomic_DNA"/>
</dbReference>
<dbReference type="Proteomes" id="UP000323646">
    <property type="component" value="Unassembled WGS sequence"/>
</dbReference>
<dbReference type="OrthoDB" id="9789552at2"/>